<evidence type="ECO:0000256" key="3">
    <source>
        <dbReference type="PROSITE-ProRule" id="PRU00708"/>
    </source>
</evidence>
<dbReference type="STRING" id="57577.A0A2K3NLS4"/>
<evidence type="ECO:0000256" key="2">
    <source>
        <dbReference type="ARBA" id="ARBA00022737"/>
    </source>
</evidence>
<organism evidence="5 6">
    <name type="scientific">Trifolium pratense</name>
    <name type="common">Red clover</name>
    <dbReference type="NCBI Taxonomy" id="57577"/>
    <lineage>
        <taxon>Eukaryota</taxon>
        <taxon>Viridiplantae</taxon>
        <taxon>Streptophyta</taxon>
        <taxon>Embryophyta</taxon>
        <taxon>Tracheophyta</taxon>
        <taxon>Spermatophyta</taxon>
        <taxon>Magnoliopsida</taxon>
        <taxon>eudicotyledons</taxon>
        <taxon>Gunneridae</taxon>
        <taxon>Pentapetalae</taxon>
        <taxon>rosids</taxon>
        <taxon>fabids</taxon>
        <taxon>Fabales</taxon>
        <taxon>Fabaceae</taxon>
        <taxon>Papilionoideae</taxon>
        <taxon>50 kb inversion clade</taxon>
        <taxon>NPAAA clade</taxon>
        <taxon>Hologalegina</taxon>
        <taxon>IRL clade</taxon>
        <taxon>Trifolieae</taxon>
        <taxon>Trifolium</taxon>
    </lineage>
</organism>
<evidence type="ECO:0000256" key="1">
    <source>
        <dbReference type="ARBA" id="ARBA00007626"/>
    </source>
</evidence>
<evidence type="ECO:0000313" key="5">
    <source>
        <dbReference type="EMBL" id="PNY03992.1"/>
    </source>
</evidence>
<dbReference type="EMBL" id="ASHM01000137">
    <property type="protein sequence ID" value="PNY03992.1"/>
    <property type="molecule type" value="Genomic_DNA"/>
</dbReference>
<accession>A0A2K3NLS4</accession>
<comment type="caution">
    <text evidence="5">The sequence shown here is derived from an EMBL/GenBank/DDBJ whole genome shotgun (WGS) entry which is preliminary data.</text>
</comment>
<reference evidence="5 6" key="2">
    <citation type="journal article" date="2017" name="Front. Plant Sci.">
        <title>Gene Classification and Mining of Molecular Markers Useful in Red Clover (Trifolium pratense) Breeding.</title>
        <authorList>
            <person name="Istvanek J."/>
            <person name="Dluhosova J."/>
            <person name="Dluhos P."/>
            <person name="Patkova L."/>
            <person name="Nedelnik J."/>
            <person name="Repkova J."/>
        </authorList>
    </citation>
    <scope>NUCLEOTIDE SEQUENCE [LARGE SCALE GENOMIC DNA]</scope>
    <source>
        <strain evidence="6">cv. Tatra</strain>
        <tissue evidence="5">Young leaves</tissue>
    </source>
</reference>
<dbReference type="Pfam" id="PF12854">
    <property type="entry name" value="PPR_1"/>
    <property type="match status" value="2"/>
</dbReference>
<sequence length="606" mass="68678">MHSQKPHRILFSLRPLLSSTFKPNPNPNPIPSSPFSSSSSSWLSQPGNPLIHWPSLPPTQTKPGSTPTLNPNPNSPTPNPNFSPNDFSLISNLFTNSSISPGSSLHTELTLTGIKPTSPLIRAVFDHFGSSPKLLHSLYLWAENQPGFKPDSALFDSVINTLAKMREFHSAWSLVLDRIDRDDGEQEENLVSVGTFAIMIRRYARADMHKAAIRTFEFAKDKKTILNSASEMSLFEILIDALCKEGFCREASEYFLRRKETDLGWVPSVRVYNIMLNGWFRARKLKHAERLWEEMKEENVRPSVVTYGTLVEGYCRMRRVEKALEMIGEMTKDGIEPNAIVYNPIIDALAEAGRFKEALGMMERFHVLKIGPTLSTYNSLVKGFCKAGDLEGASKILKKMISRGFLPIPTTYNYFFRYFSRCGKVEEGMNLYTKMIESGHNPDRLTYHLVLKMLCEEEKLELAVQVSKEMRHKGHDMDLATSTMLTHLLCKMHKLEEAFAEFEDMIRRGLIPQYLTFQKLNVELKKQGMTEMAQKLCQLMSSVPHSTNLPNTYGEVRDDAHARRKSIIQKAKAVSDLLKDPKELDKFRSSSENAVSSASAKTIEGR</sequence>
<feature type="compositionally biased region" description="Low complexity" evidence="4">
    <location>
        <begin position="33"/>
        <end position="49"/>
    </location>
</feature>
<feature type="compositionally biased region" description="Low complexity" evidence="4">
    <location>
        <begin position="63"/>
        <end position="72"/>
    </location>
</feature>
<evidence type="ECO:0000256" key="4">
    <source>
        <dbReference type="SAM" id="MobiDB-lite"/>
    </source>
</evidence>
<dbReference type="Pfam" id="PF13041">
    <property type="entry name" value="PPR_2"/>
    <property type="match status" value="2"/>
</dbReference>
<name>A0A2K3NLS4_TRIPR</name>
<dbReference type="OrthoDB" id="185373at2759"/>
<protein>
    <submittedName>
        <fullName evidence="5">Pentatricopeptide repeat-containing protein mitochondrial-like</fullName>
    </submittedName>
</protein>
<feature type="repeat" description="PPR" evidence="3">
    <location>
        <begin position="373"/>
        <end position="407"/>
    </location>
</feature>
<dbReference type="InterPro" id="IPR011990">
    <property type="entry name" value="TPR-like_helical_dom_sf"/>
</dbReference>
<gene>
    <name evidence="5" type="ORF">L195_g000403</name>
</gene>
<feature type="repeat" description="PPR" evidence="3">
    <location>
        <begin position="408"/>
        <end position="442"/>
    </location>
</feature>
<dbReference type="Pfam" id="PF01535">
    <property type="entry name" value="PPR"/>
    <property type="match status" value="2"/>
</dbReference>
<dbReference type="PROSITE" id="PS51375">
    <property type="entry name" value="PPR"/>
    <property type="match status" value="7"/>
</dbReference>
<feature type="region of interest" description="Disordered" evidence="4">
    <location>
        <begin position="586"/>
        <end position="606"/>
    </location>
</feature>
<feature type="repeat" description="PPR" evidence="3">
    <location>
        <begin position="478"/>
        <end position="512"/>
    </location>
</feature>
<dbReference type="AlphaFoldDB" id="A0A2K3NLS4"/>
<feature type="compositionally biased region" description="Low complexity" evidence="4">
    <location>
        <begin position="590"/>
        <end position="600"/>
    </location>
</feature>
<reference evidence="5 6" key="1">
    <citation type="journal article" date="2014" name="Am. J. Bot.">
        <title>Genome assembly and annotation for red clover (Trifolium pratense; Fabaceae).</title>
        <authorList>
            <person name="Istvanek J."/>
            <person name="Jaros M."/>
            <person name="Krenek A."/>
            <person name="Repkova J."/>
        </authorList>
    </citation>
    <scope>NUCLEOTIDE SEQUENCE [LARGE SCALE GENOMIC DNA]</scope>
    <source>
        <strain evidence="6">cv. Tatra</strain>
        <tissue evidence="5">Young leaves</tissue>
    </source>
</reference>
<keyword evidence="2" id="KW-0677">Repeat</keyword>
<feature type="repeat" description="PPR" evidence="3">
    <location>
        <begin position="268"/>
        <end position="302"/>
    </location>
</feature>
<feature type="repeat" description="PPR" evidence="3">
    <location>
        <begin position="443"/>
        <end position="477"/>
    </location>
</feature>
<feature type="repeat" description="PPR" evidence="3">
    <location>
        <begin position="303"/>
        <end position="337"/>
    </location>
</feature>
<proteinExistence type="inferred from homology"/>
<dbReference type="InterPro" id="IPR002885">
    <property type="entry name" value="PPR_rpt"/>
</dbReference>
<dbReference type="Gene3D" id="1.25.40.10">
    <property type="entry name" value="Tetratricopeptide repeat domain"/>
    <property type="match status" value="4"/>
</dbReference>
<dbReference type="NCBIfam" id="TIGR00756">
    <property type="entry name" value="PPR"/>
    <property type="match status" value="5"/>
</dbReference>
<evidence type="ECO:0000313" key="6">
    <source>
        <dbReference type="Proteomes" id="UP000236291"/>
    </source>
</evidence>
<feature type="region of interest" description="Disordered" evidence="4">
    <location>
        <begin position="20"/>
        <end position="82"/>
    </location>
</feature>
<dbReference type="PANTHER" id="PTHR47941">
    <property type="entry name" value="PENTATRICOPEPTIDE REPEAT-CONTAINING PROTEIN 3, MITOCHONDRIAL"/>
    <property type="match status" value="1"/>
</dbReference>
<feature type="repeat" description="PPR" evidence="3">
    <location>
        <begin position="338"/>
        <end position="372"/>
    </location>
</feature>
<dbReference type="Proteomes" id="UP000236291">
    <property type="component" value="Unassembled WGS sequence"/>
</dbReference>
<dbReference type="SUPFAM" id="SSF81901">
    <property type="entry name" value="HCP-like"/>
    <property type="match status" value="1"/>
</dbReference>
<comment type="similarity">
    <text evidence="1">Belongs to the PPR family. P subfamily.</text>
</comment>